<keyword evidence="3" id="KW-0808">Transferase</keyword>
<evidence type="ECO:0000256" key="5">
    <source>
        <dbReference type="ARBA" id="ARBA00022723"/>
    </source>
</evidence>
<dbReference type="Proteomes" id="UP000293296">
    <property type="component" value="Plasmid pDCAR1"/>
</dbReference>
<dbReference type="PANTHER" id="PTHR43409">
    <property type="entry name" value="ANAEROBIC MAGNESIUM-PROTOPORPHYRIN IX MONOMETHYL ESTER CYCLASE-RELATED"/>
    <property type="match status" value="1"/>
</dbReference>
<feature type="domain" description="B12-binding" evidence="8">
    <location>
        <begin position="18"/>
        <end position="151"/>
    </location>
</feature>
<dbReference type="InterPro" id="IPR058240">
    <property type="entry name" value="rSAM_sf"/>
</dbReference>
<dbReference type="EMBL" id="CP026539">
    <property type="protein sequence ID" value="QAZ69610.1"/>
    <property type="molecule type" value="Genomic_DNA"/>
</dbReference>
<evidence type="ECO:0000259" key="8">
    <source>
        <dbReference type="PROSITE" id="PS51332"/>
    </source>
</evidence>
<dbReference type="RefSeq" id="WP_129356063.1">
    <property type="nucleotide sequence ID" value="NZ_CP026539.1"/>
</dbReference>
<accession>A0A4P6HTT8</accession>
<dbReference type="SMART" id="SM00729">
    <property type="entry name" value="Elp3"/>
    <property type="match status" value="1"/>
</dbReference>
<sequence>MKILLLNVPDAHVGKTTDDWDLEATDIGVFPPMGILYIAGALQAGGKHEVALIDCILDRLDPEEAVSRAAAHDPDVVGLTVYTPTLYDALILTRRLRERLPRARIVWGGPHVSLYPDESMAQPEVDYLVLGEAEESFPAFLDALEHGQPFDHIPGIVWREGATVRRSGEPGYVRDIDAIPFPAFDLLPFKRYFSAIGTGMPVGTICSSRGCPFHCTFCCKPYSTYRSRSVDNILDEIAAYYAQGIREFFFFDDLFNASAKRVSAIAQGIIDRRFSIVWSFRGRVDAINEDMLRLARRSGCRQALFGVEDATDEGLKRINKKITVEQVRRAVRLCRKCGILTSTNWIIGFPHHKTREDVLHLIDTAVSIDSDFAQFNIMIAYDGTAIFQEGVAKGLFSPDIWRGHAAAPVPNFVEPIWEEHLSRAELSQLLKQCYRRFYFRPLSILRKLLRVRRFGELALFAKGALTLLGIKGYHRKTHQEGQSRFVDPA</sequence>
<reference evidence="10 11" key="1">
    <citation type="submission" date="2018-02" db="EMBL/GenBank/DDBJ databases">
        <title>Genome sequence of Desulfovibrio carbinolicus DSM 3852.</title>
        <authorList>
            <person name="Wilbanks E."/>
            <person name="Skennerton C.T."/>
            <person name="Orphan V.J."/>
        </authorList>
    </citation>
    <scope>NUCLEOTIDE SEQUENCE [LARGE SCALE GENOMIC DNA]</scope>
    <source>
        <strain evidence="10 11">DSM 3852</strain>
        <plasmid evidence="11">pdcar1</plasmid>
    </source>
</reference>
<dbReference type="SUPFAM" id="SSF102114">
    <property type="entry name" value="Radical SAM enzymes"/>
    <property type="match status" value="1"/>
</dbReference>
<dbReference type="InterPro" id="IPR007197">
    <property type="entry name" value="rSAM"/>
</dbReference>
<dbReference type="GO" id="GO:0031419">
    <property type="term" value="F:cobalamin binding"/>
    <property type="evidence" value="ECO:0007669"/>
    <property type="project" value="InterPro"/>
</dbReference>
<keyword evidence="10" id="KW-0614">Plasmid</keyword>
<dbReference type="Gene3D" id="3.80.30.20">
    <property type="entry name" value="tm_1862 like domain"/>
    <property type="match status" value="1"/>
</dbReference>
<feature type="domain" description="Radical SAM core" evidence="9">
    <location>
        <begin position="197"/>
        <end position="436"/>
    </location>
</feature>
<dbReference type="OrthoDB" id="9804952at2"/>
<dbReference type="InterPro" id="IPR006638">
    <property type="entry name" value="Elp3/MiaA/NifB-like_rSAM"/>
</dbReference>
<dbReference type="CDD" id="cd01335">
    <property type="entry name" value="Radical_SAM"/>
    <property type="match status" value="1"/>
</dbReference>
<dbReference type="PROSITE" id="PS51332">
    <property type="entry name" value="B12_BINDING"/>
    <property type="match status" value="1"/>
</dbReference>
<evidence type="ECO:0000256" key="2">
    <source>
        <dbReference type="ARBA" id="ARBA00022603"/>
    </source>
</evidence>
<dbReference type="InterPro" id="IPR034466">
    <property type="entry name" value="Methyltransferase_Class_B"/>
</dbReference>
<evidence type="ECO:0000259" key="9">
    <source>
        <dbReference type="PROSITE" id="PS51918"/>
    </source>
</evidence>
<dbReference type="AlphaFoldDB" id="A0A4P6HTT8"/>
<keyword evidence="6" id="KW-0408">Iron</keyword>
<dbReference type="InterPro" id="IPR051198">
    <property type="entry name" value="BchE-like"/>
</dbReference>
<protein>
    <submittedName>
        <fullName evidence="10">Uncharacterized protein</fullName>
    </submittedName>
</protein>
<evidence type="ECO:0000256" key="1">
    <source>
        <dbReference type="ARBA" id="ARBA00001966"/>
    </source>
</evidence>
<evidence type="ECO:0000313" key="10">
    <source>
        <dbReference type="EMBL" id="QAZ69610.1"/>
    </source>
</evidence>
<dbReference type="GO" id="GO:0046872">
    <property type="term" value="F:metal ion binding"/>
    <property type="evidence" value="ECO:0007669"/>
    <property type="project" value="UniProtKB-KW"/>
</dbReference>
<evidence type="ECO:0000256" key="4">
    <source>
        <dbReference type="ARBA" id="ARBA00022691"/>
    </source>
</evidence>
<evidence type="ECO:0000256" key="7">
    <source>
        <dbReference type="ARBA" id="ARBA00023014"/>
    </source>
</evidence>
<dbReference type="InterPro" id="IPR036724">
    <property type="entry name" value="Cobalamin-bd_sf"/>
</dbReference>
<geneLocation type="plasmid" evidence="11">
    <name>pdcar1</name>
</geneLocation>
<organism evidence="10 11">
    <name type="scientific">Solidesulfovibrio carbinolicus</name>
    <dbReference type="NCBI Taxonomy" id="296842"/>
    <lineage>
        <taxon>Bacteria</taxon>
        <taxon>Pseudomonadati</taxon>
        <taxon>Thermodesulfobacteriota</taxon>
        <taxon>Desulfovibrionia</taxon>
        <taxon>Desulfovibrionales</taxon>
        <taxon>Desulfovibrionaceae</taxon>
        <taxon>Solidesulfovibrio</taxon>
    </lineage>
</organism>
<dbReference type="SFLD" id="SFLDS00029">
    <property type="entry name" value="Radical_SAM"/>
    <property type="match status" value="1"/>
</dbReference>
<keyword evidence="7" id="KW-0411">Iron-sulfur</keyword>
<dbReference type="KEGG" id="dcb:C3Y92_20275"/>
<name>A0A4P6HTT8_9BACT</name>
<evidence type="ECO:0000313" key="11">
    <source>
        <dbReference type="Proteomes" id="UP000293296"/>
    </source>
</evidence>
<dbReference type="InterPro" id="IPR023404">
    <property type="entry name" value="rSAM_horseshoe"/>
</dbReference>
<dbReference type="InterPro" id="IPR006158">
    <property type="entry name" value="Cobalamin-bd"/>
</dbReference>
<dbReference type="PANTHER" id="PTHR43409:SF7">
    <property type="entry name" value="BLL1977 PROTEIN"/>
    <property type="match status" value="1"/>
</dbReference>
<dbReference type="GO" id="GO:0051539">
    <property type="term" value="F:4 iron, 4 sulfur cluster binding"/>
    <property type="evidence" value="ECO:0007669"/>
    <property type="project" value="UniProtKB-KW"/>
</dbReference>
<dbReference type="Gene3D" id="3.40.50.280">
    <property type="entry name" value="Cobalamin-binding domain"/>
    <property type="match status" value="1"/>
</dbReference>
<proteinExistence type="predicted"/>
<keyword evidence="2" id="KW-0489">Methyltransferase</keyword>
<gene>
    <name evidence="10" type="ORF">C3Y92_20275</name>
</gene>
<dbReference type="Pfam" id="PF02310">
    <property type="entry name" value="B12-binding"/>
    <property type="match status" value="1"/>
</dbReference>
<keyword evidence="4" id="KW-0949">S-adenosyl-L-methionine</keyword>
<dbReference type="Pfam" id="PF04055">
    <property type="entry name" value="Radical_SAM"/>
    <property type="match status" value="1"/>
</dbReference>
<evidence type="ECO:0000256" key="6">
    <source>
        <dbReference type="ARBA" id="ARBA00023004"/>
    </source>
</evidence>
<keyword evidence="11" id="KW-1185">Reference proteome</keyword>
<dbReference type="PROSITE" id="PS51918">
    <property type="entry name" value="RADICAL_SAM"/>
    <property type="match status" value="1"/>
</dbReference>
<keyword evidence="5" id="KW-0479">Metal-binding</keyword>
<dbReference type="SFLD" id="SFLDG01082">
    <property type="entry name" value="B12-binding_domain_containing"/>
    <property type="match status" value="1"/>
</dbReference>
<dbReference type="CDD" id="cd02068">
    <property type="entry name" value="radical_SAM_B12_BD"/>
    <property type="match status" value="1"/>
</dbReference>
<evidence type="ECO:0000256" key="3">
    <source>
        <dbReference type="ARBA" id="ARBA00022679"/>
    </source>
</evidence>
<dbReference type="SUPFAM" id="SSF52242">
    <property type="entry name" value="Cobalamin (vitamin B12)-binding domain"/>
    <property type="match status" value="1"/>
</dbReference>
<dbReference type="GO" id="GO:0003824">
    <property type="term" value="F:catalytic activity"/>
    <property type="evidence" value="ECO:0007669"/>
    <property type="project" value="InterPro"/>
</dbReference>
<comment type="cofactor">
    <cofactor evidence="1">
        <name>[4Fe-4S] cluster</name>
        <dbReference type="ChEBI" id="CHEBI:49883"/>
    </cofactor>
</comment>
<dbReference type="SFLD" id="SFLDG01123">
    <property type="entry name" value="methyltransferase_(Class_B)"/>
    <property type="match status" value="1"/>
</dbReference>